<dbReference type="InterPro" id="IPR050444">
    <property type="entry name" value="Polyketide_Synthase"/>
</dbReference>
<accession>A0A820KJK9</accession>
<dbReference type="InterPro" id="IPR016039">
    <property type="entry name" value="Thiolase-like"/>
</dbReference>
<evidence type="ECO:0000256" key="1">
    <source>
        <dbReference type="ARBA" id="ARBA00022679"/>
    </source>
</evidence>
<dbReference type="Pfam" id="PF16197">
    <property type="entry name" value="KAsynt_C_assoc"/>
    <property type="match status" value="1"/>
</dbReference>
<dbReference type="AlphaFoldDB" id="A0A820KJK9"/>
<dbReference type="EMBL" id="CAJOBE010045837">
    <property type="protein sequence ID" value="CAF4341445.1"/>
    <property type="molecule type" value="Genomic_DNA"/>
</dbReference>
<reference evidence="3" key="1">
    <citation type="submission" date="2021-02" db="EMBL/GenBank/DDBJ databases">
        <authorList>
            <person name="Nowell W R."/>
        </authorList>
    </citation>
    <scope>NUCLEOTIDE SEQUENCE</scope>
</reference>
<dbReference type="InterPro" id="IPR032821">
    <property type="entry name" value="PKS_assoc"/>
</dbReference>
<dbReference type="PANTHER" id="PTHR45681">
    <property type="entry name" value="POLYKETIDE SYNTHASE 44-RELATED"/>
    <property type="match status" value="1"/>
</dbReference>
<proteinExistence type="predicted"/>
<protein>
    <recommendedName>
        <fullName evidence="2">Polyketide synthase C-terminal extension domain-containing protein</fullName>
    </recommendedName>
</protein>
<dbReference type="PANTHER" id="PTHR45681:SF6">
    <property type="entry name" value="POLYKETIDE SYNTHASE 37"/>
    <property type="match status" value="1"/>
</dbReference>
<dbReference type="Proteomes" id="UP000663874">
    <property type="component" value="Unassembled WGS sequence"/>
</dbReference>
<dbReference type="GO" id="GO:0016746">
    <property type="term" value="F:acyltransferase activity"/>
    <property type="evidence" value="ECO:0007669"/>
    <property type="project" value="InterPro"/>
</dbReference>
<feature type="non-terminal residue" evidence="3">
    <location>
        <position position="1"/>
    </location>
</feature>
<dbReference type="Gene3D" id="3.40.47.10">
    <property type="match status" value="1"/>
</dbReference>
<organism evidence="3 4">
    <name type="scientific">Rotaria sordida</name>
    <dbReference type="NCBI Taxonomy" id="392033"/>
    <lineage>
        <taxon>Eukaryota</taxon>
        <taxon>Metazoa</taxon>
        <taxon>Spiralia</taxon>
        <taxon>Gnathifera</taxon>
        <taxon>Rotifera</taxon>
        <taxon>Eurotatoria</taxon>
        <taxon>Bdelloidea</taxon>
        <taxon>Philodinida</taxon>
        <taxon>Philodinidae</taxon>
        <taxon>Rotaria</taxon>
    </lineage>
</organism>
<sequence length="147" mass="16889">MKHRMLTPNMNFTHLNHNIQAMKYNLHIVNHLVQFPDQLITIGINSFGIGGNNAHAIITEWSEDYASQYFPNNTNKIFLPIRQCSTSIIDEATTTENEDKKFPENFVLTFSSKSDQSLKKHVEKFSTWLSTALVHVPQTSEKMFLSC</sequence>
<feature type="domain" description="Polyketide synthase C-terminal extension" evidence="2">
    <location>
        <begin position="16"/>
        <end position="77"/>
    </location>
</feature>
<name>A0A820KJK9_9BILA</name>
<comment type="caution">
    <text evidence="3">The sequence shown here is derived from an EMBL/GenBank/DDBJ whole genome shotgun (WGS) entry which is preliminary data.</text>
</comment>
<evidence type="ECO:0000259" key="2">
    <source>
        <dbReference type="Pfam" id="PF16197"/>
    </source>
</evidence>
<evidence type="ECO:0000313" key="4">
    <source>
        <dbReference type="Proteomes" id="UP000663874"/>
    </source>
</evidence>
<evidence type="ECO:0000313" key="3">
    <source>
        <dbReference type="EMBL" id="CAF4341445.1"/>
    </source>
</evidence>
<keyword evidence="1" id="KW-0808">Transferase</keyword>
<gene>
    <name evidence="3" type="ORF">FNK824_LOCUS42033</name>
</gene>
<dbReference type="SUPFAM" id="SSF53901">
    <property type="entry name" value="Thiolase-like"/>
    <property type="match status" value="1"/>
</dbReference>